<keyword evidence="2" id="KW-1185">Reference proteome</keyword>
<protein>
    <submittedName>
        <fullName evidence="1">Uncharacterized protein</fullName>
    </submittedName>
</protein>
<organism evidence="1 2">
    <name type="scientific">Apiospora marii</name>
    <dbReference type="NCBI Taxonomy" id="335849"/>
    <lineage>
        <taxon>Eukaryota</taxon>
        <taxon>Fungi</taxon>
        <taxon>Dikarya</taxon>
        <taxon>Ascomycota</taxon>
        <taxon>Pezizomycotina</taxon>
        <taxon>Sordariomycetes</taxon>
        <taxon>Xylariomycetidae</taxon>
        <taxon>Amphisphaeriales</taxon>
        <taxon>Apiosporaceae</taxon>
        <taxon>Apiospora</taxon>
    </lineage>
</organism>
<dbReference type="EMBL" id="JAQQWI010000006">
    <property type="protein sequence ID" value="KAK8033100.1"/>
    <property type="molecule type" value="Genomic_DNA"/>
</dbReference>
<evidence type="ECO:0000313" key="1">
    <source>
        <dbReference type="EMBL" id="KAK8033100.1"/>
    </source>
</evidence>
<name>A0ABR1SFJ5_9PEZI</name>
<evidence type="ECO:0000313" key="2">
    <source>
        <dbReference type="Proteomes" id="UP001396898"/>
    </source>
</evidence>
<dbReference type="Proteomes" id="UP001396898">
    <property type="component" value="Unassembled WGS sequence"/>
</dbReference>
<gene>
    <name evidence="1" type="ORF">PG991_002498</name>
</gene>
<proteinExistence type="predicted"/>
<reference evidence="1 2" key="1">
    <citation type="submission" date="2023-01" db="EMBL/GenBank/DDBJ databases">
        <title>Analysis of 21 Apiospora genomes using comparative genomics revels a genus with tremendous synthesis potential of carbohydrate active enzymes and secondary metabolites.</title>
        <authorList>
            <person name="Sorensen T."/>
        </authorList>
    </citation>
    <scope>NUCLEOTIDE SEQUENCE [LARGE SCALE GENOMIC DNA]</scope>
    <source>
        <strain evidence="1 2">CBS 20057</strain>
    </source>
</reference>
<accession>A0ABR1SFJ5</accession>
<comment type="caution">
    <text evidence="1">The sequence shown here is derived from an EMBL/GenBank/DDBJ whole genome shotgun (WGS) entry which is preliminary data.</text>
</comment>
<sequence>MFADARHDDVFKWMAIGWTEQSQLSSLPHDLERGKIENNGLRNGANTCQRPCHESGLVSSGTWTFGNIGYSCGCERQEFDASA</sequence>